<feature type="transmembrane region" description="Helical" evidence="12">
    <location>
        <begin position="152"/>
        <end position="171"/>
    </location>
</feature>
<dbReference type="FunFam" id="1.20.120.220:FF:000002">
    <property type="entry name" value="ATP synthase subunit a"/>
    <property type="match status" value="1"/>
</dbReference>
<feature type="transmembrane region" description="Helical" evidence="12">
    <location>
        <begin position="268"/>
        <end position="287"/>
    </location>
</feature>
<dbReference type="GO" id="GO:0005886">
    <property type="term" value="C:plasma membrane"/>
    <property type="evidence" value="ECO:0007669"/>
    <property type="project" value="UniProtKB-SubCell"/>
</dbReference>
<evidence type="ECO:0000256" key="1">
    <source>
        <dbReference type="ARBA" id="ARBA00004141"/>
    </source>
</evidence>
<dbReference type="Gene3D" id="1.20.120.220">
    <property type="entry name" value="ATP synthase, F0 complex, subunit A"/>
    <property type="match status" value="1"/>
</dbReference>
<evidence type="ECO:0000256" key="9">
    <source>
        <dbReference type="ARBA" id="ARBA00023065"/>
    </source>
</evidence>
<dbReference type="RefSeq" id="WP_108673619.1">
    <property type="nucleotide sequence ID" value="NZ_CP025628.1"/>
</dbReference>
<evidence type="ECO:0000256" key="13">
    <source>
        <dbReference type="RuleBase" id="RU000483"/>
    </source>
</evidence>
<evidence type="ECO:0000256" key="11">
    <source>
        <dbReference type="ARBA" id="ARBA00023310"/>
    </source>
</evidence>
<keyword evidence="15" id="KW-1185">Reference proteome</keyword>
<feature type="transmembrane region" description="Helical" evidence="12">
    <location>
        <begin position="192"/>
        <end position="212"/>
    </location>
</feature>
<dbReference type="InterPro" id="IPR035908">
    <property type="entry name" value="F0_ATP_A_sf"/>
</dbReference>
<dbReference type="HAMAP" id="MF_01393">
    <property type="entry name" value="ATP_synth_a_bact"/>
    <property type="match status" value="1"/>
</dbReference>
<keyword evidence="5 12" id="KW-0138">CF(0)</keyword>
<dbReference type="GO" id="GO:0042777">
    <property type="term" value="P:proton motive force-driven plasma membrane ATP synthesis"/>
    <property type="evidence" value="ECO:0007669"/>
    <property type="project" value="TreeGrafter"/>
</dbReference>
<dbReference type="CDD" id="cd00310">
    <property type="entry name" value="ATP-synt_Fo_a_6"/>
    <property type="match status" value="1"/>
</dbReference>
<evidence type="ECO:0000256" key="3">
    <source>
        <dbReference type="ARBA" id="ARBA00022448"/>
    </source>
</evidence>
<dbReference type="KEGG" id="kso:CKSOR_00049"/>
<dbReference type="PANTHER" id="PTHR42823">
    <property type="entry name" value="ATP SYNTHASE SUBUNIT A, CHLOROPLASTIC"/>
    <property type="match status" value="1"/>
</dbReference>
<dbReference type="NCBIfam" id="TIGR01131">
    <property type="entry name" value="ATP_synt_6_or_A"/>
    <property type="match status" value="1"/>
</dbReference>
<dbReference type="PROSITE" id="PS00449">
    <property type="entry name" value="ATPASE_A"/>
    <property type="match status" value="1"/>
</dbReference>
<keyword evidence="3 12" id="KW-0813">Transport</keyword>
<sequence>MTAQSNISPQSEYIQHHLVHFNNLGEKQPNIVQFDTINYDSIFWSLFMGLLAIFLLWRISRKATSGVPNRLQSGLEIIVELIDTQAKSIIPNKDTLNFISPLALTIFIWVIFMNSLDLLPVDLFPSIVKLLGIGNKHGDLLYYHRILPTADLNVPLGMSLSVLLLVIYYGIKEKTFSIFIKNLFSSPFHAKGLMLLLLAPINFSLNVVEYLAKSISLSMRLFGNMFAGELIFMLIALLGGSCNDFSLLSVGLGFVHILAGTIWSIFHILIIILQAFIFMMLTLVYIGESQQGH</sequence>
<comment type="similarity">
    <text evidence="2 12 13">Belongs to the ATPase A chain family.</text>
</comment>
<evidence type="ECO:0000256" key="2">
    <source>
        <dbReference type="ARBA" id="ARBA00006810"/>
    </source>
</evidence>
<keyword evidence="10 12" id="KW-0472">Membrane</keyword>
<evidence type="ECO:0000256" key="7">
    <source>
        <dbReference type="ARBA" id="ARBA00022781"/>
    </source>
</evidence>
<keyword evidence="8 12" id="KW-1133">Transmembrane helix</keyword>
<accession>A0A3S7J943</accession>
<organism evidence="14 15">
    <name type="scientific">Candidatus Kinetoplastidibacterium kentomonadis</name>
    <dbReference type="NCBI Taxonomy" id="1576550"/>
    <lineage>
        <taxon>Bacteria</taxon>
        <taxon>Pseudomonadati</taxon>
        <taxon>Pseudomonadota</taxon>
        <taxon>Betaproteobacteria</taxon>
        <taxon>Candidatus Kinetoplastidibacterium</taxon>
    </lineage>
</organism>
<comment type="subcellular location">
    <subcellularLocation>
        <location evidence="12 13">Cell membrane</location>
        <topology evidence="12 13">Multi-pass membrane protein</topology>
    </subcellularLocation>
    <subcellularLocation>
        <location evidence="1">Membrane</location>
        <topology evidence="1">Multi-pass membrane protein</topology>
    </subcellularLocation>
</comment>
<comment type="function">
    <text evidence="12 13">Key component of the proton channel; it plays a direct role in the translocation of protons across the membrane.</text>
</comment>
<evidence type="ECO:0000313" key="15">
    <source>
        <dbReference type="Proteomes" id="UP000266796"/>
    </source>
</evidence>
<evidence type="ECO:0000313" key="14">
    <source>
        <dbReference type="EMBL" id="AWD32194.1"/>
    </source>
</evidence>
<dbReference type="PANTHER" id="PTHR42823:SF3">
    <property type="entry name" value="ATP SYNTHASE SUBUNIT A, CHLOROPLASTIC"/>
    <property type="match status" value="1"/>
</dbReference>
<protein>
    <recommendedName>
        <fullName evidence="12 13">ATP synthase subunit a</fullName>
    </recommendedName>
    <alternativeName>
        <fullName evidence="12">ATP synthase F0 sector subunit a</fullName>
    </alternativeName>
    <alternativeName>
        <fullName evidence="12">F-ATPase subunit 6</fullName>
    </alternativeName>
</protein>
<reference evidence="14 15" key="1">
    <citation type="journal article" date="2018" name="Parasitology">
        <title>The reduced genome of Candidatus Kinetoplastibacterium sorsogonicusi, the endosymbiont of Kentomonas sorsogonicus (Trypanosomatidae): loss of the haem-synthesis pathway.</title>
        <authorList>
            <person name="Silva F.M."/>
            <person name="Kostygov A.Y."/>
            <person name="Spodareva V.V."/>
            <person name="Butenko A."/>
            <person name="Tossou R."/>
            <person name="Lukes J."/>
            <person name="Yurchenko V."/>
            <person name="Alves J.M.P."/>
        </authorList>
    </citation>
    <scope>NUCLEOTIDE SEQUENCE [LARGE SCALE GENOMIC DNA]</scope>
    <source>
        <strain evidence="14 15">MF-08</strain>
    </source>
</reference>
<evidence type="ECO:0000256" key="8">
    <source>
        <dbReference type="ARBA" id="ARBA00022989"/>
    </source>
</evidence>
<dbReference type="Pfam" id="PF00119">
    <property type="entry name" value="ATP-synt_A"/>
    <property type="match status" value="1"/>
</dbReference>
<dbReference type="SUPFAM" id="SSF81336">
    <property type="entry name" value="F1F0 ATP synthase subunit A"/>
    <property type="match status" value="1"/>
</dbReference>
<dbReference type="InterPro" id="IPR000568">
    <property type="entry name" value="ATP_synth_F0_asu"/>
</dbReference>
<evidence type="ECO:0000256" key="10">
    <source>
        <dbReference type="ARBA" id="ARBA00023136"/>
    </source>
</evidence>
<name>A0A3S7J943_9PROT</name>
<dbReference type="Proteomes" id="UP000266796">
    <property type="component" value="Chromosome"/>
</dbReference>
<keyword evidence="11 12" id="KW-0066">ATP synthesis</keyword>
<dbReference type="AlphaFoldDB" id="A0A3S7J943"/>
<dbReference type="GO" id="GO:0046933">
    <property type="term" value="F:proton-transporting ATP synthase activity, rotational mechanism"/>
    <property type="evidence" value="ECO:0007669"/>
    <property type="project" value="UniProtKB-UniRule"/>
</dbReference>
<feature type="transmembrane region" description="Helical" evidence="12">
    <location>
        <begin position="42"/>
        <end position="60"/>
    </location>
</feature>
<evidence type="ECO:0000256" key="12">
    <source>
        <dbReference type="HAMAP-Rule" id="MF_01393"/>
    </source>
</evidence>
<proteinExistence type="inferred from homology"/>
<feature type="transmembrane region" description="Helical" evidence="12">
    <location>
        <begin position="96"/>
        <end position="116"/>
    </location>
</feature>
<dbReference type="InterPro" id="IPR045082">
    <property type="entry name" value="ATP_syn_F0_a_bact/chloroplast"/>
</dbReference>
<dbReference type="GO" id="GO:0045259">
    <property type="term" value="C:proton-transporting ATP synthase complex"/>
    <property type="evidence" value="ECO:0007669"/>
    <property type="project" value="UniProtKB-KW"/>
</dbReference>
<keyword evidence="4 12" id="KW-1003">Cell membrane</keyword>
<evidence type="ECO:0000256" key="5">
    <source>
        <dbReference type="ARBA" id="ARBA00022547"/>
    </source>
</evidence>
<evidence type="ECO:0000256" key="4">
    <source>
        <dbReference type="ARBA" id="ARBA00022475"/>
    </source>
</evidence>
<keyword evidence="9 12" id="KW-0406">Ion transport</keyword>
<evidence type="ECO:0000256" key="6">
    <source>
        <dbReference type="ARBA" id="ARBA00022692"/>
    </source>
</evidence>
<keyword evidence="6 12" id="KW-0812">Transmembrane</keyword>
<gene>
    <name evidence="12 14" type="primary">atpB</name>
    <name evidence="14" type="ORF">CKSOR_00049</name>
</gene>
<keyword evidence="7 12" id="KW-0375">Hydrogen ion transport</keyword>
<dbReference type="OrthoDB" id="9789241at2"/>
<dbReference type="EMBL" id="CP025628">
    <property type="protein sequence ID" value="AWD32194.1"/>
    <property type="molecule type" value="Genomic_DNA"/>
</dbReference>
<dbReference type="NCBIfam" id="NF004477">
    <property type="entry name" value="PRK05815.1-1"/>
    <property type="match status" value="1"/>
</dbReference>
<dbReference type="InterPro" id="IPR023011">
    <property type="entry name" value="ATP_synth_F0_asu_AS"/>
</dbReference>